<dbReference type="Proteomes" id="UP001161247">
    <property type="component" value="Chromosome 1"/>
</dbReference>
<evidence type="ECO:0000313" key="3">
    <source>
        <dbReference type="Proteomes" id="UP001161247"/>
    </source>
</evidence>
<name>A0AAV1BX27_OLDCO</name>
<dbReference type="InterPro" id="IPR050317">
    <property type="entry name" value="Plant_Fungal_Acyltransferase"/>
</dbReference>
<dbReference type="EMBL" id="OX459118">
    <property type="protein sequence ID" value="CAI9087666.1"/>
    <property type="molecule type" value="Genomic_DNA"/>
</dbReference>
<dbReference type="PANTHER" id="PTHR31642">
    <property type="entry name" value="TRICHOTHECENE 3-O-ACETYLTRANSFERASE"/>
    <property type="match status" value="1"/>
</dbReference>
<reference evidence="2" key="1">
    <citation type="submission" date="2023-03" db="EMBL/GenBank/DDBJ databases">
        <authorList>
            <person name="Julca I."/>
        </authorList>
    </citation>
    <scope>NUCLEOTIDE SEQUENCE</scope>
</reference>
<evidence type="ECO:0000256" key="1">
    <source>
        <dbReference type="ARBA" id="ARBA00009861"/>
    </source>
</evidence>
<protein>
    <submittedName>
        <fullName evidence="2">OLC1v1021796C1</fullName>
    </submittedName>
</protein>
<organism evidence="2 3">
    <name type="scientific">Oldenlandia corymbosa var. corymbosa</name>
    <dbReference type="NCBI Taxonomy" id="529605"/>
    <lineage>
        <taxon>Eukaryota</taxon>
        <taxon>Viridiplantae</taxon>
        <taxon>Streptophyta</taxon>
        <taxon>Embryophyta</taxon>
        <taxon>Tracheophyta</taxon>
        <taxon>Spermatophyta</taxon>
        <taxon>Magnoliopsida</taxon>
        <taxon>eudicotyledons</taxon>
        <taxon>Gunneridae</taxon>
        <taxon>Pentapetalae</taxon>
        <taxon>asterids</taxon>
        <taxon>lamiids</taxon>
        <taxon>Gentianales</taxon>
        <taxon>Rubiaceae</taxon>
        <taxon>Rubioideae</taxon>
        <taxon>Spermacoceae</taxon>
        <taxon>Hedyotis-Oldenlandia complex</taxon>
        <taxon>Oldenlandia</taxon>
    </lineage>
</organism>
<dbReference type="GO" id="GO:0016747">
    <property type="term" value="F:acyltransferase activity, transferring groups other than amino-acyl groups"/>
    <property type="evidence" value="ECO:0007669"/>
    <property type="project" value="TreeGrafter"/>
</dbReference>
<proteinExistence type="inferred from homology"/>
<dbReference type="Pfam" id="PF02458">
    <property type="entry name" value="Transferase"/>
    <property type="match status" value="1"/>
</dbReference>
<dbReference type="Gene3D" id="3.30.559.10">
    <property type="entry name" value="Chloramphenicol acetyltransferase-like domain"/>
    <property type="match status" value="2"/>
</dbReference>
<dbReference type="InterPro" id="IPR023213">
    <property type="entry name" value="CAT-like_dom_sf"/>
</dbReference>
<dbReference type="AlphaFoldDB" id="A0AAV1BX27"/>
<sequence length="472" mass="52703">MAPFEVKVSKSEVVSAVLPVHEHWLPLSNLDLLLPPVDVGVFFCYEKPTKFISGAGHHNFGSLVKVLKNALSQALVIYYAFAGEMDANMVGEPEILCNNRGVDFVEAYADVELRELNLYNPDESVEGKLVPLKKNGVLAVQATQLKCGGVVVGCTFDHRVADAYSANMFLVSWAELSQSKTLSILPSFRRSLLSPRRPGQFECSLNDMYVLISTLPPPPKNEPTTNCTILPPSTPISRIYYVEAEQVRILQLLANYGNNCPKSKRSKFESFCAFLWKLLATRTSVNSTSDTKTYSRLGIVVDGRTRIVEGDDRIQTKLAMATYFGNVLSIPFGEFTNKELIELPLSLIANEVHNFLDEALTKEHFLGLIDFVEAHRPEPLLAKIYASKVTKEEPALVVSSGLRFPVRRMDFGWGAPVFGSYHFPWASQSGYVMPMPSPSGNGDWVVYMHLSKEQIEMVENNAAHIFKPFYLY</sequence>
<dbReference type="PANTHER" id="PTHR31642:SF266">
    <property type="entry name" value="HXXXD-TYPE ACYL-TRANSFERASE FAMILY PROTEIN"/>
    <property type="match status" value="1"/>
</dbReference>
<accession>A0AAV1BX27</accession>
<comment type="similarity">
    <text evidence="1">Belongs to the plant acyltransferase family.</text>
</comment>
<keyword evidence="3" id="KW-1185">Reference proteome</keyword>
<evidence type="ECO:0000313" key="2">
    <source>
        <dbReference type="EMBL" id="CAI9087666.1"/>
    </source>
</evidence>
<gene>
    <name evidence="2" type="ORF">OLC1_LOCUS430</name>
</gene>